<dbReference type="EMBL" id="FNDI01000004">
    <property type="protein sequence ID" value="SDH36019.1"/>
    <property type="molecule type" value="Genomic_DNA"/>
</dbReference>
<evidence type="ECO:0000313" key="1">
    <source>
        <dbReference type="EMBL" id="SDH36019.1"/>
    </source>
</evidence>
<keyword evidence="2" id="KW-1185">Reference proteome</keyword>
<protein>
    <submittedName>
        <fullName evidence="1">Uncharacterized protein</fullName>
    </submittedName>
</protein>
<proteinExistence type="predicted"/>
<sequence>MTELIVSARAARIGLAPNAAVVAEPTHHSVGKDASRTLATEAV</sequence>
<reference evidence="1" key="1">
    <citation type="submission" date="2016-10" db="EMBL/GenBank/DDBJ databases">
        <authorList>
            <person name="Varghese N."/>
            <person name="Submissions S."/>
        </authorList>
    </citation>
    <scope>NUCLEOTIDE SEQUENCE [LARGE SCALE GENOMIC DNA]</scope>
    <source>
        <strain evidence="1">YR281</strain>
    </source>
</reference>
<dbReference type="AlphaFoldDB" id="A0A7Z7B345"/>
<organism evidence="1 2">
    <name type="scientific">Paraburkholderia steynii</name>
    <dbReference type="NCBI Taxonomy" id="1245441"/>
    <lineage>
        <taxon>Bacteria</taxon>
        <taxon>Pseudomonadati</taxon>
        <taxon>Pseudomonadota</taxon>
        <taxon>Betaproteobacteria</taxon>
        <taxon>Burkholderiales</taxon>
        <taxon>Burkholderiaceae</taxon>
        <taxon>Paraburkholderia</taxon>
    </lineage>
</organism>
<evidence type="ECO:0000313" key="2">
    <source>
        <dbReference type="Proteomes" id="UP000198900"/>
    </source>
</evidence>
<dbReference type="RefSeq" id="WP_279634446.1">
    <property type="nucleotide sequence ID" value="NZ_FNDI01000004.1"/>
</dbReference>
<dbReference type="Proteomes" id="UP000198900">
    <property type="component" value="Unassembled WGS sequence"/>
</dbReference>
<comment type="caution">
    <text evidence="1">The sequence shown here is derived from an EMBL/GenBank/DDBJ whole genome shotgun (WGS) entry which is preliminary data.</text>
</comment>
<gene>
    <name evidence="1" type="ORF">SAMN04487926_104105</name>
</gene>
<accession>A0A7Z7B345</accession>
<name>A0A7Z7B345_9BURK</name>